<dbReference type="Proteomes" id="UP001215280">
    <property type="component" value="Unassembled WGS sequence"/>
</dbReference>
<comment type="caution">
    <text evidence="2">The sequence shown here is derived from an EMBL/GenBank/DDBJ whole genome shotgun (WGS) entry which is preliminary data.</text>
</comment>
<evidence type="ECO:0000313" key="3">
    <source>
        <dbReference type="Proteomes" id="UP001215280"/>
    </source>
</evidence>
<evidence type="ECO:0000256" key="1">
    <source>
        <dbReference type="SAM" id="SignalP"/>
    </source>
</evidence>
<dbReference type="AlphaFoldDB" id="A0AAD7J8C3"/>
<feature type="chain" id="PRO_5042273795" evidence="1">
    <location>
        <begin position="20"/>
        <end position="201"/>
    </location>
</feature>
<reference evidence="2" key="1">
    <citation type="submission" date="2023-03" db="EMBL/GenBank/DDBJ databases">
        <title>Massive genome expansion in bonnet fungi (Mycena s.s.) driven by repeated elements and novel gene families across ecological guilds.</title>
        <authorList>
            <consortium name="Lawrence Berkeley National Laboratory"/>
            <person name="Harder C.B."/>
            <person name="Miyauchi S."/>
            <person name="Viragh M."/>
            <person name="Kuo A."/>
            <person name="Thoen E."/>
            <person name="Andreopoulos B."/>
            <person name="Lu D."/>
            <person name="Skrede I."/>
            <person name="Drula E."/>
            <person name="Henrissat B."/>
            <person name="Morin E."/>
            <person name="Kohler A."/>
            <person name="Barry K."/>
            <person name="LaButti K."/>
            <person name="Morin E."/>
            <person name="Salamov A."/>
            <person name="Lipzen A."/>
            <person name="Mereny Z."/>
            <person name="Hegedus B."/>
            <person name="Baldrian P."/>
            <person name="Stursova M."/>
            <person name="Weitz H."/>
            <person name="Taylor A."/>
            <person name="Grigoriev I.V."/>
            <person name="Nagy L.G."/>
            <person name="Martin F."/>
            <person name="Kauserud H."/>
        </authorList>
    </citation>
    <scope>NUCLEOTIDE SEQUENCE</scope>
    <source>
        <strain evidence="2">CBHHK188m</strain>
    </source>
</reference>
<feature type="signal peptide" evidence="1">
    <location>
        <begin position="1"/>
        <end position="19"/>
    </location>
</feature>
<proteinExistence type="predicted"/>
<keyword evidence="1" id="KW-0732">Signal</keyword>
<protein>
    <submittedName>
        <fullName evidence="2">Uncharacterized protein</fullName>
    </submittedName>
</protein>
<accession>A0AAD7J8C3</accession>
<name>A0AAD7J8C3_9AGAR</name>
<gene>
    <name evidence="2" type="ORF">DFH07DRAFT_742188</name>
</gene>
<sequence>MRFFALCLWYFSLLALTSAVLTNHTIDDQAPAGVTYIPAATTSLTLLNPLLGDPHDTQNFNPTQLFNGTVSYFPTIGISNSSIIEVNFTGVFLKLVSTLHERFFILGNAIYVFAAVPSLALSGNPLVTNTSVECQFLLDRLRVGGYSKTSDPGIYNVAVYANSSIPDGPHSLRMVIPAGNTQGDYFAFDYAVYTYVMISCR</sequence>
<evidence type="ECO:0000313" key="2">
    <source>
        <dbReference type="EMBL" id="KAJ7757352.1"/>
    </source>
</evidence>
<keyword evidence="3" id="KW-1185">Reference proteome</keyword>
<organism evidence="2 3">
    <name type="scientific">Mycena maculata</name>
    <dbReference type="NCBI Taxonomy" id="230809"/>
    <lineage>
        <taxon>Eukaryota</taxon>
        <taxon>Fungi</taxon>
        <taxon>Dikarya</taxon>
        <taxon>Basidiomycota</taxon>
        <taxon>Agaricomycotina</taxon>
        <taxon>Agaricomycetes</taxon>
        <taxon>Agaricomycetidae</taxon>
        <taxon>Agaricales</taxon>
        <taxon>Marasmiineae</taxon>
        <taxon>Mycenaceae</taxon>
        <taxon>Mycena</taxon>
    </lineage>
</organism>
<dbReference type="EMBL" id="JARJLG010000058">
    <property type="protein sequence ID" value="KAJ7757352.1"/>
    <property type="molecule type" value="Genomic_DNA"/>
</dbReference>